<name>A0A6J4L5W4_9ACTN</name>
<dbReference type="AlphaFoldDB" id="A0A6J4L5W4"/>
<feature type="domain" description="N-acetyltransferase" evidence="1">
    <location>
        <begin position="30"/>
        <end position="217"/>
    </location>
</feature>
<dbReference type="InterPro" id="IPR016181">
    <property type="entry name" value="Acyl_CoA_acyltransferase"/>
</dbReference>
<dbReference type="PROSITE" id="PS51186">
    <property type="entry name" value="GNAT"/>
    <property type="match status" value="1"/>
</dbReference>
<evidence type="ECO:0000259" key="1">
    <source>
        <dbReference type="PROSITE" id="PS51186"/>
    </source>
</evidence>
<dbReference type="InterPro" id="IPR000182">
    <property type="entry name" value="GNAT_dom"/>
</dbReference>
<protein>
    <submittedName>
        <fullName evidence="2">Acetyltransferase, GNAT family</fullName>
    </submittedName>
</protein>
<dbReference type="Gene3D" id="3.40.630.30">
    <property type="match status" value="1"/>
</dbReference>
<dbReference type="SUPFAM" id="SSF55729">
    <property type="entry name" value="Acyl-CoA N-acyltransferases (Nat)"/>
    <property type="match status" value="1"/>
</dbReference>
<accession>A0A6J4L5W4</accession>
<keyword evidence="2" id="KW-0808">Transferase</keyword>
<reference evidence="2" key="1">
    <citation type="submission" date="2020-02" db="EMBL/GenBank/DDBJ databases">
        <authorList>
            <person name="Meier V. D."/>
        </authorList>
    </citation>
    <scope>NUCLEOTIDE SEQUENCE</scope>
    <source>
        <strain evidence="2">AVDCRST_MAG46</strain>
    </source>
</reference>
<sequence length="220" mass="24651">MMPLAPRTQLSLLPFYGGSMSTDTSTDATLEISPLTSETWPAFDDLVQRHNGIFGGCWCIWFHPDGPERGQGAEANRELKKRYVAAGEAHAALVMDADVAIAWAEYGTPVELPTIHHRKQYDAEKDRDPDYRITCVFVDRRYRRLGITEIAIRGALDLIAQAGGGVVEAYPHDLTDQTKKMSSSFLYNGTRQLYERLGFRYVRPKGLKNCVMSIEVPAQP</sequence>
<evidence type="ECO:0000313" key="2">
    <source>
        <dbReference type="EMBL" id="CAA9323092.1"/>
    </source>
</evidence>
<dbReference type="EMBL" id="CADCUD010000064">
    <property type="protein sequence ID" value="CAA9323092.1"/>
    <property type="molecule type" value="Genomic_DNA"/>
</dbReference>
<dbReference type="GO" id="GO:0016747">
    <property type="term" value="F:acyltransferase activity, transferring groups other than amino-acyl groups"/>
    <property type="evidence" value="ECO:0007669"/>
    <property type="project" value="InterPro"/>
</dbReference>
<organism evidence="2">
    <name type="scientific">uncultured Nocardioidaceae bacterium</name>
    <dbReference type="NCBI Taxonomy" id="253824"/>
    <lineage>
        <taxon>Bacteria</taxon>
        <taxon>Bacillati</taxon>
        <taxon>Actinomycetota</taxon>
        <taxon>Actinomycetes</taxon>
        <taxon>Propionibacteriales</taxon>
        <taxon>Nocardioidaceae</taxon>
        <taxon>environmental samples</taxon>
    </lineage>
</organism>
<gene>
    <name evidence="2" type="ORF">AVDCRST_MAG46-943</name>
</gene>
<proteinExistence type="predicted"/>